<keyword evidence="6 11" id="KW-0808">Transferase</keyword>
<keyword evidence="11" id="KW-1133">Transmembrane helix</keyword>
<evidence type="ECO:0000256" key="2">
    <source>
        <dbReference type="ARBA" id="ARBA00004713"/>
    </source>
</evidence>
<comment type="catalytic activity">
    <reaction evidence="8 11">
        <text>lipid IVA (E. coli) + CMP-3-deoxy-beta-D-manno-octulosonate = alpha-Kdo-(2-&gt;6)-lipid IVA (E. coli) + CMP + H(+)</text>
        <dbReference type="Rhea" id="RHEA:28066"/>
        <dbReference type="ChEBI" id="CHEBI:15378"/>
        <dbReference type="ChEBI" id="CHEBI:58603"/>
        <dbReference type="ChEBI" id="CHEBI:60364"/>
        <dbReference type="ChEBI" id="CHEBI:60377"/>
        <dbReference type="ChEBI" id="CHEBI:85987"/>
        <dbReference type="EC" id="2.4.99.12"/>
    </reaction>
</comment>
<dbReference type="Pfam" id="PF04413">
    <property type="entry name" value="Glycos_transf_N"/>
    <property type="match status" value="1"/>
</dbReference>
<evidence type="ECO:0000313" key="14">
    <source>
        <dbReference type="Proteomes" id="UP000007721"/>
    </source>
</evidence>
<evidence type="ECO:0000256" key="6">
    <source>
        <dbReference type="ARBA" id="ARBA00022679"/>
    </source>
</evidence>
<keyword evidence="14" id="KW-1185">Reference proteome</keyword>
<dbReference type="Gene3D" id="3.40.50.2000">
    <property type="entry name" value="Glycogen Phosphorylase B"/>
    <property type="match status" value="1"/>
</dbReference>
<dbReference type="Proteomes" id="UP000007721">
    <property type="component" value="Chromosome"/>
</dbReference>
<feature type="transmembrane region" description="Helical" evidence="11">
    <location>
        <begin position="6"/>
        <end position="23"/>
    </location>
</feature>
<evidence type="ECO:0000256" key="5">
    <source>
        <dbReference type="ARBA" id="ARBA00019077"/>
    </source>
</evidence>
<evidence type="ECO:0000256" key="8">
    <source>
        <dbReference type="ARBA" id="ARBA00049183"/>
    </source>
</evidence>
<feature type="active site" description="Proton acceptor" evidence="9">
    <location>
        <position position="64"/>
    </location>
</feature>
<evidence type="ECO:0000256" key="9">
    <source>
        <dbReference type="PIRSR" id="PIRSR639901-1"/>
    </source>
</evidence>
<dbReference type="PANTHER" id="PTHR42755:SF1">
    <property type="entry name" value="3-DEOXY-D-MANNO-OCTULOSONIC ACID TRANSFERASE, MITOCHONDRIAL-RELATED"/>
    <property type="match status" value="1"/>
</dbReference>
<dbReference type="AlphaFoldDB" id="B9M8W4"/>
<evidence type="ECO:0000256" key="10">
    <source>
        <dbReference type="PIRSR" id="PIRSR639901-2"/>
    </source>
</evidence>
<evidence type="ECO:0000259" key="12">
    <source>
        <dbReference type="Pfam" id="PF04413"/>
    </source>
</evidence>
<dbReference type="InterPro" id="IPR007507">
    <property type="entry name" value="Glycos_transf_N"/>
</dbReference>
<keyword evidence="11" id="KW-0448">Lipopolysaccharide biosynthesis</keyword>
<evidence type="ECO:0000256" key="7">
    <source>
        <dbReference type="ARBA" id="ARBA00031445"/>
    </source>
</evidence>
<dbReference type="FunFam" id="3.40.50.11720:FF:000001">
    <property type="entry name" value="3-deoxy-D-manno-octulosonic acid transferase"/>
    <property type="match status" value="1"/>
</dbReference>
<dbReference type="RefSeq" id="WP_012647189.1">
    <property type="nucleotide sequence ID" value="NC_011979.1"/>
</dbReference>
<evidence type="ECO:0000256" key="1">
    <source>
        <dbReference type="ARBA" id="ARBA00004388"/>
    </source>
</evidence>
<reference evidence="13 14" key="1">
    <citation type="submission" date="2009-01" db="EMBL/GenBank/DDBJ databases">
        <title>Complete sequence of Geobacter sp. FRC-32.</title>
        <authorList>
            <consortium name="US DOE Joint Genome Institute"/>
            <person name="Lucas S."/>
            <person name="Copeland A."/>
            <person name="Lapidus A."/>
            <person name="Glavina del Rio T."/>
            <person name="Dalin E."/>
            <person name="Tice H."/>
            <person name="Bruce D."/>
            <person name="Goodwin L."/>
            <person name="Pitluck S."/>
            <person name="Saunders E."/>
            <person name="Brettin T."/>
            <person name="Detter J.C."/>
            <person name="Han C."/>
            <person name="Larimer F."/>
            <person name="Land M."/>
            <person name="Hauser L."/>
            <person name="Kyrpides N."/>
            <person name="Ovchinnikova G."/>
            <person name="Kostka J."/>
            <person name="Richardson P."/>
        </authorList>
    </citation>
    <scope>NUCLEOTIDE SEQUENCE [LARGE SCALE GENOMIC DNA]</scope>
    <source>
        <strain evidence="14">DSM 22248 / JCM 15807 / FRC-32</strain>
    </source>
</reference>
<feature type="site" description="Transition state stabilizer" evidence="10">
    <location>
        <position position="211"/>
    </location>
</feature>
<name>B9M8W4_GEODF</name>
<proteinExistence type="inferred from homology"/>
<dbReference type="HOGENOM" id="CLU_036146_2_1_7"/>
<dbReference type="PANTHER" id="PTHR42755">
    <property type="entry name" value="3-DEOXY-MANNO-OCTULOSONATE CYTIDYLYLTRANSFERASE"/>
    <property type="match status" value="1"/>
</dbReference>
<keyword evidence="11" id="KW-0812">Transmembrane</keyword>
<evidence type="ECO:0000256" key="3">
    <source>
        <dbReference type="ARBA" id="ARBA00006380"/>
    </source>
</evidence>
<dbReference type="EMBL" id="CP001390">
    <property type="protein sequence ID" value="ACM20460.1"/>
    <property type="molecule type" value="Genomic_DNA"/>
</dbReference>
<feature type="domain" description="3-deoxy-D-manno-octulosonic-acid transferase N-terminal" evidence="12">
    <location>
        <begin position="34"/>
        <end position="214"/>
    </location>
</feature>
<dbReference type="SUPFAM" id="SSF53756">
    <property type="entry name" value="UDP-Glycosyltransferase/glycogen phosphorylase"/>
    <property type="match status" value="1"/>
</dbReference>
<dbReference type="GO" id="GO:0009245">
    <property type="term" value="P:lipid A biosynthetic process"/>
    <property type="evidence" value="ECO:0007669"/>
    <property type="project" value="TreeGrafter"/>
</dbReference>
<comment type="similarity">
    <text evidence="3">Belongs to the glycosyltransferase group 1 family. Glycosyltransferase 30 subfamily.</text>
</comment>
<protein>
    <recommendedName>
        <fullName evidence="5 11">3-deoxy-D-manno-octulosonic acid transferase</fullName>
        <shortName evidence="11">Kdo transferase</shortName>
        <ecNumber evidence="4 11">2.4.99.12</ecNumber>
    </recommendedName>
    <alternativeName>
        <fullName evidence="7 11">Lipid IV(A) 3-deoxy-D-manno-octulosonic acid transferase</fullName>
    </alternativeName>
</protein>
<evidence type="ECO:0000313" key="13">
    <source>
        <dbReference type="EMBL" id="ACM20460.1"/>
    </source>
</evidence>
<dbReference type="GO" id="GO:0043842">
    <property type="term" value="F:Kdo transferase activity"/>
    <property type="evidence" value="ECO:0007669"/>
    <property type="project" value="UniProtKB-EC"/>
</dbReference>
<comment type="pathway">
    <text evidence="2 11">Bacterial outer membrane biogenesis; LPS core biosynthesis.</text>
</comment>
<dbReference type="FunFam" id="3.40.50.2000:FF:000032">
    <property type="entry name" value="3-deoxy-D-manno-octulosonic acid transferase"/>
    <property type="match status" value="1"/>
</dbReference>
<dbReference type="UniPathway" id="UPA00958"/>
<dbReference type="InterPro" id="IPR038107">
    <property type="entry name" value="Glycos_transf_N_sf"/>
</dbReference>
<keyword evidence="11" id="KW-0472">Membrane</keyword>
<dbReference type="STRING" id="316067.Geob_2105"/>
<comment type="subcellular location">
    <subcellularLocation>
        <location evidence="1">Cell inner membrane</location>
        <topology evidence="1">Single-pass membrane protein</topology>
        <orientation evidence="1">Cytoplasmic side</orientation>
    </subcellularLocation>
    <subcellularLocation>
        <location evidence="11">Cell membrane</location>
    </subcellularLocation>
</comment>
<feature type="site" description="Transition state stabilizer" evidence="10">
    <location>
        <position position="133"/>
    </location>
</feature>
<dbReference type="OrthoDB" id="9789797at2"/>
<dbReference type="Gene3D" id="3.40.50.11720">
    <property type="entry name" value="3-Deoxy-D-manno-octulosonic-acid transferase, N-terminal domain"/>
    <property type="match status" value="1"/>
</dbReference>
<dbReference type="GO" id="GO:0009244">
    <property type="term" value="P:lipopolysaccharide core region biosynthetic process"/>
    <property type="evidence" value="ECO:0007669"/>
    <property type="project" value="UniProtKB-UniRule"/>
</dbReference>
<dbReference type="GO" id="GO:0005886">
    <property type="term" value="C:plasma membrane"/>
    <property type="evidence" value="ECO:0007669"/>
    <property type="project" value="UniProtKB-SubCell"/>
</dbReference>
<evidence type="ECO:0000256" key="4">
    <source>
        <dbReference type="ARBA" id="ARBA00012621"/>
    </source>
</evidence>
<dbReference type="InterPro" id="IPR039901">
    <property type="entry name" value="Kdotransferase"/>
</dbReference>
<organism evidence="13 14">
    <name type="scientific">Geotalea daltonii (strain DSM 22248 / JCM 15807 / FRC-32)</name>
    <name type="common">Geobacter daltonii</name>
    <dbReference type="NCBI Taxonomy" id="316067"/>
    <lineage>
        <taxon>Bacteria</taxon>
        <taxon>Pseudomonadati</taxon>
        <taxon>Thermodesulfobacteriota</taxon>
        <taxon>Desulfuromonadia</taxon>
        <taxon>Geobacterales</taxon>
        <taxon>Geobacteraceae</taxon>
        <taxon>Geotalea</taxon>
    </lineage>
</organism>
<sequence>MIIFLYNLLAVISIPFVVSYHLYRSISRGRKTAFTERFGFIPASELKTLAGSEVIWLHAVSVGETIAAVPLVKALRQRYPRKKIVVSNVTETGREVAQKIAGVDLCIYFPFDYPFAVARALNRVRPSLVLIMETEIWPNFIRKARALHIPVVLVNGRISDRSFRRYLKLSWFFGPVLRLLSAICMQSGEDARRIQAVGALPAQVQVTRNLKYDISVPTHSVPEREQIKARYCLPGDVLVFTAGSTHEGEEAAVIAAYKAAKTVDNGVIMVLAPRHPERARQVAGLLAAAGISYRFRSALHENEGALAAGEVLLVDTIGELLNLYAVSDVVFVGGSLVPTGGHNVLEPAALSVPVIFGPHMDNFREISALVLAGRAGIRVADGDELAAQLQALLKDNDRRRQMGTCGAKLIAENSGSADLHCAVIQETCDW</sequence>
<accession>B9M8W4</accession>
<keyword evidence="11" id="KW-1003">Cell membrane</keyword>
<dbReference type="KEGG" id="geo:Geob_2105"/>
<dbReference type="CAZy" id="GT30">
    <property type="family name" value="Glycosyltransferase Family 30"/>
</dbReference>
<gene>
    <name evidence="13" type="primary">kdtA</name>
    <name evidence="13" type="ordered locus">Geob_2105</name>
</gene>
<dbReference type="eggNOG" id="COG1519">
    <property type="taxonomic scope" value="Bacteria"/>
</dbReference>
<evidence type="ECO:0000256" key="11">
    <source>
        <dbReference type="RuleBase" id="RU365103"/>
    </source>
</evidence>
<dbReference type="EC" id="2.4.99.12" evidence="4 11"/>
<comment type="function">
    <text evidence="11">Involved in lipopolysaccharide (LPS) biosynthesis. Catalyzes the transfer of 3-deoxy-D-manno-octulosonate (Kdo) residue(s) from CMP-Kdo to lipid IV(A), the tetraacyldisaccharide-1,4'-bisphosphate precursor of lipid A.</text>
</comment>